<organism evidence="1 2">
    <name type="scientific">Goodea atripinnis</name>
    <dbReference type="NCBI Taxonomy" id="208336"/>
    <lineage>
        <taxon>Eukaryota</taxon>
        <taxon>Metazoa</taxon>
        <taxon>Chordata</taxon>
        <taxon>Craniata</taxon>
        <taxon>Vertebrata</taxon>
        <taxon>Euteleostomi</taxon>
        <taxon>Actinopterygii</taxon>
        <taxon>Neopterygii</taxon>
        <taxon>Teleostei</taxon>
        <taxon>Neoteleostei</taxon>
        <taxon>Acanthomorphata</taxon>
        <taxon>Ovalentaria</taxon>
        <taxon>Atherinomorphae</taxon>
        <taxon>Cyprinodontiformes</taxon>
        <taxon>Goodeidae</taxon>
        <taxon>Goodea</taxon>
    </lineage>
</organism>
<accession>A0ABV0N6N4</accession>
<reference evidence="1 2" key="1">
    <citation type="submission" date="2021-06" db="EMBL/GenBank/DDBJ databases">
        <authorList>
            <person name="Palmer J.M."/>
        </authorList>
    </citation>
    <scope>NUCLEOTIDE SEQUENCE [LARGE SCALE GENOMIC DNA]</scope>
    <source>
        <strain evidence="1 2">GA_2019</strain>
        <tissue evidence="1">Muscle</tissue>
    </source>
</reference>
<name>A0ABV0N6N4_9TELE</name>
<comment type="caution">
    <text evidence="1">The sequence shown here is derived from an EMBL/GenBank/DDBJ whole genome shotgun (WGS) entry which is preliminary data.</text>
</comment>
<keyword evidence="2" id="KW-1185">Reference proteome</keyword>
<evidence type="ECO:0000313" key="1">
    <source>
        <dbReference type="EMBL" id="MEQ2167061.1"/>
    </source>
</evidence>
<protein>
    <recommendedName>
        <fullName evidence="3">Secreted protein</fullName>
    </recommendedName>
</protein>
<proteinExistence type="predicted"/>
<evidence type="ECO:0008006" key="3">
    <source>
        <dbReference type="Google" id="ProtNLM"/>
    </source>
</evidence>
<evidence type="ECO:0000313" key="2">
    <source>
        <dbReference type="Proteomes" id="UP001476798"/>
    </source>
</evidence>
<sequence length="102" mass="11530">MQIRCSFIAVLIQTKQGGKHLSVVLWCPLLVDAFPDCQNKSWNLRRPRNKSSTTQTMFASVFPPVIWTFLGPGKVFFISRCPDVLKVSQSFYSGSAQSRTNM</sequence>
<dbReference type="Proteomes" id="UP001476798">
    <property type="component" value="Unassembled WGS sequence"/>
</dbReference>
<gene>
    <name evidence="1" type="ORF">GOODEAATRI_000310</name>
</gene>
<dbReference type="EMBL" id="JAHRIO010029994">
    <property type="protein sequence ID" value="MEQ2167061.1"/>
    <property type="molecule type" value="Genomic_DNA"/>
</dbReference>